<gene>
    <name evidence="1" type="ORF">IEN85_08380</name>
</gene>
<evidence type="ECO:0000313" key="1">
    <source>
        <dbReference type="EMBL" id="MBD5779508.1"/>
    </source>
</evidence>
<reference evidence="1" key="1">
    <citation type="submission" date="2020-09" db="EMBL/GenBank/DDBJ databases">
        <title>Pelagicoccus enzymogenes sp. nov. with an EPS production, isolated from marine sediment.</title>
        <authorList>
            <person name="Feng X."/>
        </authorList>
    </citation>
    <scope>NUCLEOTIDE SEQUENCE</scope>
    <source>
        <strain evidence="1">NFK12</strain>
    </source>
</reference>
<keyword evidence="2" id="KW-1185">Reference proteome</keyword>
<proteinExistence type="predicted"/>
<dbReference type="Proteomes" id="UP000622317">
    <property type="component" value="Unassembled WGS sequence"/>
</dbReference>
<evidence type="ECO:0000313" key="2">
    <source>
        <dbReference type="Proteomes" id="UP000622317"/>
    </source>
</evidence>
<name>A0A927F9R6_9BACT</name>
<accession>A0A927F9R6</accession>
<organism evidence="1 2">
    <name type="scientific">Pelagicoccus enzymogenes</name>
    <dbReference type="NCBI Taxonomy" id="2773457"/>
    <lineage>
        <taxon>Bacteria</taxon>
        <taxon>Pseudomonadati</taxon>
        <taxon>Verrucomicrobiota</taxon>
        <taxon>Opitutia</taxon>
        <taxon>Puniceicoccales</taxon>
        <taxon>Pelagicoccaceae</taxon>
        <taxon>Pelagicoccus</taxon>
    </lineage>
</organism>
<comment type="caution">
    <text evidence="1">The sequence shown here is derived from an EMBL/GenBank/DDBJ whole genome shotgun (WGS) entry which is preliminary data.</text>
</comment>
<dbReference type="RefSeq" id="WP_191616648.1">
    <property type="nucleotide sequence ID" value="NZ_JACYFG010000009.1"/>
</dbReference>
<protein>
    <submittedName>
        <fullName evidence="1">Uncharacterized protein</fullName>
    </submittedName>
</protein>
<dbReference type="EMBL" id="JACYFG010000009">
    <property type="protein sequence ID" value="MBD5779508.1"/>
    <property type="molecule type" value="Genomic_DNA"/>
</dbReference>
<dbReference type="AlphaFoldDB" id="A0A927F9R6"/>
<sequence length="255" mass="30016">MASLRRFIHMRESNTTLRAIARRRLFEACLIAAFACKSLEGGGFVDVNLYPELTEENRDSVFTVNLFSSLPGRFHYFSLTNIINRGADSEFSGDYHYYTEQNLRWAIREDQPWDLTTQWNFRSGKDKERIRFGARWRLSDARPLESFFESIHLTYSVNFHLVQLDHEDADVWQMEHAFRKTFPEVSDRIYLAGFVDHTFGEDLDDRFPDSPIVGEVQFGCRLSGNWNLVAEYRVNEYRRSSTSNLGLGVQYLYRW</sequence>